<reference evidence="3 4" key="1">
    <citation type="submission" date="2016-10" db="EMBL/GenBank/DDBJ databases">
        <authorList>
            <person name="de Groot N.N."/>
        </authorList>
    </citation>
    <scope>NUCLEOTIDE SEQUENCE [LARGE SCALE GENOMIC DNA]</scope>
    <source>
        <strain evidence="3 4">DSM 26515</strain>
    </source>
</reference>
<feature type="region of interest" description="Disordered" evidence="1">
    <location>
        <begin position="64"/>
        <end position="90"/>
    </location>
</feature>
<gene>
    <name evidence="3" type="ORF">SAMN04487997_2316</name>
</gene>
<sequence>MQQHRRPAEAAPAHAGAWYRQPVLWLGATILVASLAGCVWMIVLGARHADLPLEDAHPHTLLDMPVHAHDARSAQDKPATHDARDTDRRP</sequence>
<evidence type="ECO:0000256" key="2">
    <source>
        <dbReference type="SAM" id="Phobius"/>
    </source>
</evidence>
<dbReference type="Proteomes" id="UP000199420">
    <property type="component" value="Unassembled WGS sequence"/>
</dbReference>
<dbReference type="OrthoDB" id="5958915at2"/>
<dbReference type="STRING" id="529704.SAMN02927913_2914"/>
<evidence type="ECO:0000313" key="4">
    <source>
        <dbReference type="Proteomes" id="UP000199420"/>
    </source>
</evidence>
<protein>
    <recommendedName>
        <fullName evidence="5">FixH protein</fullName>
    </recommendedName>
</protein>
<feature type="transmembrane region" description="Helical" evidence="2">
    <location>
        <begin position="23"/>
        <end position="44"/>
    </location>
</feature>
<evidence type="ECO:0000313" key="3">
    <source>
        <dbReference type="EMBL" id="SEJ04579.1"/>
    </source>
</evidence>
<proteinExistence type="predicted"/>
<keyword evidence="4" id="KW-1185">Reference proteome</keyword>
<keyword evidence="2" id="KW-0812">Transmembrane</keyword>
<dbReference type="RefSeq" id="WP_091338494.1">
    <property type="nucleotide sequence ID" value="NZ_FNYC01000004.1"/>
</dbReference>
<organism evidence="3 4">
    <name type="scientific">Frateuria terrea</name>
    <dbReference type="NCBI Taxonomy" id="529704"/>
    <lineage>
        <taxon>Bacteria</taxon>
        <taxon>Pseudomonadati</taxon>
        <taxon>Pseudomonadota</taxon>
        <taxon>Gammaproteobacteria</taxon>
        <taxon>Lysobacterales</taxon>
        <taxon>Rhodanobacteraceae</taxon>
        <taxon>Frateuria</taxon>
    </lineage>
</organism>
<dbReference type="EMBL" id="FNYC01000004">
    <property type="protein sequence ID" value="SEJ04579.1"/>
    <property type="molecule type" value="Genomic_DNA"/>
</dbReference>
<accession>A0A1H6VIV1</accession>
<keyword evidence="2" id="KW-0472">Membrane</keyword>
<dbReference type="AlphaFoldDB" id="A0A1H6VIV1"/>
<evidence type="ECO:0008006" key="5">
    <source>
        <dbReference type="Google" id="ProtNLM"/>
    </source>
</evidence>
<keyword evidence="2" id="KW-1133">Transmembrane helix</keyword>
<name>A0A1H6VIV1_9GAMM</name>
<evidence type="ECO:0000256" key="1">
    <source>
        <dbReference type="SAM" id="MobiDB-lite"/>
    </source>
</evidence>